<dbReference type="STRING" id="260084.SAMN02927928_3044"/>
<evidence type="ECO:0000313" key="2">
    <source>
        <dbReference type="EMBL" id="SCW73334.1"/>
    </source>
</evidence>
<reference evidence="3" key="1">
    <citation type="submission" date="2016-10" db="EMBL/GenBank/DDBJ databases">
        <authorList>
            <person name="Varghese N."/>
            <person name="Submissions S."/>
        </authorList>
    </citation>
    <scope>NUCLEOTIDE SEQUENCE [LARGE SCALE GENOMIC DNA]</scope>
    <source>
        <strain evidence="3">CGMCC 1.3431</strain>
    </source>
</reference>
<protein>
    <submittedName>
        <fullName evidence="2">Transcriptional regulator, AlpA family</fullName>
    </submittedName>
</protein>
<dbReference type="AlphaFoldDB" id="A0A1G4SVT9"/>
<dbReference type="SUPFAM" id="SSF46955">
    <property type="entry name" value="Putative DNA-binding domain"/>
    <property type="match status" value="1"/>
</dbReference>
<keyword evidence="3" id="KW-1185">Reference proteome</keyword>
<dbReference type="InterPro" id="IPR009061">
    <property type="entry name" value="DNA-bd_dom_put_sf"/>
</dbReference>
<dbReference type="RefSeq" id="WP_090649703.1">
    <property type="nucleotide sequence ID" value="NZ_CBCRYE010000008.1"/>
</dbReference>
<dbReference type="InterPro" id="IPR041657">
    <property type="entry name" value="HTH_17"/>
</dbReference>
<dbReference type="Pfam" id="PF12728">
    <property type="entry name" value="HTH_17"/>
    <property type="match status" value="1"/>
</dbReference>
<gene>
    <name evidence="2" type="ORF">SAMN02927928_3044</name>
</gene>
<proteinExistence type="predicted"/>
<accession>A0A1G4SVT9</accession>
<dbReference type="OrthoDB" id="9806994at2"/>
<dbReference type="EMBL" id="FMTS01000005">
    <property type="protein sequence ID" value="SCW73334.1"/>
    <property type="molecule type" value="Genomic_DNA"/>
</dbReference>
<evidence type="ECO:0000313" key="3">
    <source>
        <dbReference type="Proteomes" id="UP000199150"/>
    </source>
</evidence>
<feature type="domain" description="Helix-turn-helix" evidence="1">
    <location>
        <begin position="15"/>
        <end position="60"/>
    </location>
</feature>
<evidence type="ECO:0000259" key="1">
    <source>
        <dbReference type="Pfam" id="PF12728"/>
    </source>
</evidence>
<name>A0A1G4SVT9_9CAUL</name>
<organism evidence="2 3">
    <name type="scientific">Asticcacaulis taihuensis</name>
    <dbReference type="NCBI Taxonomy" id="260084"/>
    <lineage>
        <taxon>Bacteria</taxon>
        <taxon>Pseudomonadati</taxon>
        <taxon>Pseudomonadota</taxon>
        <taxon>Alphaproteobacteria</taxon>
        <taxon>Caulobacterales</taxon>
        <taxon>Caulobacteraceae</taxon>
        <taxon>Asticcacaulis</taxon>
    </lineage>
</organism>
<dbReference type="Proteomes" id="UP000199150">
    <property type="component" value="Unassembled WGS sequence"/>
</dbReference>
<sequence>MKEINHRKPLLHEMQVAKIMGISPAWLQRKRWEGSGPPYVKYGRAVRYEPDALDAWIQAHRVSPEGGVA</sequence>